<evidence type="ECO:0000256" key="3">
    <source>
        <dbReference type="ARBA" id="ARBA00004729"/>
    </source>
</evidence>
<keyword evidence="8 10" id="KW-0456">Lyase</keyword>
<dbReference type="InterPro" id="IPR004431">
    <property type="entry name" value="3-IsopropMal_deHydase_ssu"/>
</dbReference>
<protein>
    <recommendedName>
        <fullName evidence="10">3-isopropylmalate dehydratase small subunit</fullName>
        <ecNumber evidence="10">4.2.1.33</ecNumber>
    </recommendedName>
    <alternativeName>
        <fullName evidence="10">Alpha-IPM isomerase</fullName>
        <shortName evidence="10">IPMI</shortName>
    </alternativeName>
    <alternativeName>
        <fullName evidence="10">Isopropylmalate isomerase</fullName>
    </alternativeName>
</protein>
<gene>
    <name evidence="10" type="primary">leuD</name>
    <name evidence="12" type="ORF">GA0074704_1600</name>
</gene>
<keyword evidence="13" id="KW-1185">Reference proteome</keyword>
<dbReference type="RefSeq" id="WP_088969905.1">
    <property type="nucleotide sequence ID" value="NZ_JBHLYF010000042.1"/>
</dbReference>
<dbReference type="PANTHER" id="PTHR43345">
    <property type="entry name" value="3-ISOPROPYLMALATE DEHYDRATASE SMALL SUBUNIT 2-RELATED-RELATED"/>
    <property type="match status" value="1"/>
</dbReference>
<evidence type="ECO:0000256" key="9">
    <source>
        <dbReference type="ARBA" id="ARBA00023304"/>
    </source>
</evidence>
<dbReference type="GO" id="GO:0009316">
    <property type="term" value="C:3-isopropylmalate dehydratase complex"/>
    <property type="evidence" value="ECO:0007669"/>
    <property type="project" value="InterPro"/>
</dbReference>
<dbReference type="GO" id="GO:0003861">
    <property type="term" value="F:3-isopropylmalate dehydratase activity"/>
    <property type="evidence" value="ECO:0007669"/>
    <property type="project" value="UniProtKB-UniRule"/>
</dbReference>
<dbReference type="CDD" id="cd01577">
    <property type="entry name" value="IPMI_Swivel"/>
    <property type="match status" value="1"/>
</dbReference>
<evidence type="ECO:0000256" key="6">
    <source>
        <dbReference type="ARBA" id="ARBA00022430"/>
    </source>
</evidence>
<dbReference type="NCBIfam" id="TIGR00171">
    <property type="entry name" value="leuD"/>
    <property type="match status" value="1"/>
</dbReference>
<keyword evidence="9 10" id="KW-0100">Branched-chain amino acid biosynthesis</keyword>
<dbReference type="AlphaFoldDB" id="A0A1C5HET8"/>
<comment type="catalytic activity">
    <reaction evidence="1 10">
        <text>(2R,3S)-3-isopropylmalate = (2S)-2-isopropylmalate</text>
        <dbReference type="Rhea" id="RHEA:32287"/>
        <dbReference type="ChEBI" id="CHEBI:1178"/>
        <dbReference type="ChEBI" id="CHEBI:35121"/>
        <dbReference type="EC" id="4.2.1.33"/>
    </reaction>
</comment>
<dbReference type="HAMAP" id="MF_01031">
    <property type="entry name" value="LeuD_type1"/>
    <property type="match status" value="1"/>
</dbReference>
<keyword evidence="7 10" id="KW-0028">Amino-acid biosynthesis</keyword>
<comment type="subunit">
    <text evidence="5 10">Heterodimer of LeuC and LeuD.</text>
</comment>
<dbReference type="InterPro" id="IPR000573">
    <property type="entry name" value="AconitaseA/IPMdHydase_ssu_swvl"/>
</dbReference>
<evidence type="ECO:0000256" key="8">
    <source>
        <dbReference type="ARBA" id="ARBA00023239"/>
    </source>
</evidence>
<dbReference type="Proteomes" id="UP000198210">
    <property type="component" value="Chromosome I"/>
</dbReference>
<dbReference type="InterPro" id="IPR050075">
    <property type="entry name" value="LeuD"/>
</dbReference>
<evidence type="ECO:0000256" key="5">
    <source>
        <dbReference type="ARBA" id="ARBA00011271"/>
    </source>
</evidence>
<accession>A0A1C5HET8</accession>
<evidence type="ECO:0000313" key="12">
    <source>
        <dbReference type="EMBL" id="SCG44515.1"/>
    </source>
</evidence>
<evidence type="ECO:0000256" key="1">
    <source>
        <dbReference type="ARBA" id="ARBA00000491"/>
    </source>
</evidence>
<dbReference type="InterPro" id="IPR033940">
    <property type="entry name" value="IPMI_Swivel"/>
</dbReference>
<feature type="domain" description="Aconitase A/isopropylmalate dehydratase small subunit swivel" evidence="11">
    <location>
        <begin position="4"/>
        <end position="117"/>
    </location>
</feature>
<evidence type="ECO:0000256" key="4">
    <source>
        <dbReference type="ARBA" id="ARBA00009845"/>
    </source>
</evidence>
<comment type="function">
    <text evidence="2 10">Catalyzes the isomerization between 2-isopropylmalate and 3-isopropylmalate, via the formation of 2-isopropylmaleate.</text>
</comment>
<evidence type="ECO:0000259" key="11">
    <source>
        <dbReference type="Pfam" id="PF00694"/>
    </source>
</evidence>
<evidence type="ECO:0000256" key="2">
    <source>
        <dbReference type="ARBA" id="ARBA00002695"/>
    </source>
</evidence>
<sequence length="211" mass="23513">MNPVRRHTGCGLVLRRSDVDTDQIIPAEFCKRLTKSGYEDALFAHWRKNPGFVFNLPERADATVLVAGHNFGTGSSREHAVWALRDWGIAAVIATSFGDIFLRNALKNQLLAVALPEAAVAVLAERVESDPAYQVTVDVEHRTVLSDAGSWSFSIGTRERRLLLNGQDDIDVTMLNEDTISSYERDRERWLPRLRRGVFAGTTADGTGIFR</sequence>
<evidence type="ECO:0000256" key="7">
    <source>
        <dbReference type="ARBA" id="ARBA00022605"/>
    </source>
</evidence>
<dbReference type="Gene3D" id="3.20.19.10">
    <property type="entry name" value="Aconitase, domain 4"/>
    <property type="match status" value="1"/>
</dbReference>
<dbReference type="NCBIfam" id="NF002458">
    <property type="entry name" value="PRK01641.1"/>
    <property type="match status" value="1"/>
</dbReference>
<keyword evidence="6 10" id="KW-0432">Leucine biosynthesis</keyword>
<dbReference type="EC" id="4.2.1.33" evidence="10"/>
<evidence type="ECO:0000313" key="13">
    <source>
        <dbReference type="Proteomes" id="UP000198210"/>
    </source>
</evidence>
<dbReference type="EMBL" id="LT607751">
    <property type="protein sequence ID" value="SCG44515.1"/>
    <property type="molecule type" value="Genomic_DNA"/>
</dbReference>
<proteinExistence type="inferred from homology"/>
<dbReference type="GO" id="GO:0009098">
    <property type="term" value="P:L-leucine biosynthetic process"/>
    <property type="evidence" value="ECO:0007669"/>
    <property type="project" value="UniProtKB-UniRule"/>
</dbReference>
<dbReference type="UniPathway" id="UPA00048">
    <property type="reaction ID" value="UER00071"/>
</dbReference>
<evidence type="ECO:0000256" key="10">
    <source>
        <dbReference type="HAMAP-Rule" id="MF_01031"/>
    </source>
</evidence>
<name>A0A1C5HET8_9ACTN</name>
<comment type="similarity">
    <text evidence="4 10">Belongs to the LeuD family. LeuD type 1 subfamily.</text>
</comment>
<reference evidence="12 13" key="1">
    <citation type="submission" date="2016-06" db="EMBL/GenBank/DDBJ databases">
        <authorList>
            <person name="Kjaerup R.B."/>
            <person name="Dalgaard T.S."/>
            <person name="Juul-Madsen H.R."/>
        </authorList>
    </citation>
    <scope>NUCLEOTIDE SEQUENCE [LARGE SCALE GENOMIC DNA]</scope>
    <source>
        <strain evidence="12 13">DSM 45097</strain>
    </source>
</reference>
<dbReference type="SUPFAM" id="SSF52016">
    <property type="entry name" value="LeuD/IlvD-like"/>
    <property type="match status" value="1"/>
</dbReference>
<dbReference type="Pfam" id="PF00694">
    <property type="entry name" value="Aconitase_C"/>
    <property type="match status" value="1"/>
</dbReference>
<dbReference type="InterPro" id="IPR015928">
    <property type="entry name" value="Aconitase/3IPM_dehydase_swvl"/>
</dbReference>
<comment type="pathway">
    <text evidence="3 10">Amino-acid biosynthesis; L-leucine biosynthesis; L-leucine from 3-methyl-2-oxobutanoate: step 2/4.</text>
</comment>
<organism evidence="12 13">
    <name type="scientific">Micromonospora siamensis</name>
    <dbReference type="NCBI Taxonomy" id="299152"/>
    <lineage>
        <taxon>Bacteria</taxon>
        <taxon>Bacillati</taxon>
        <taxon>Actinomycetota</taxon>
        <taxon>Actinomycetes</taxon>
        <taxon>Micromonosporales</taxon>
        <taxon>Micromonosporaceae</taxon>
        <taxon>Micromonospora</taxon>
    </lineage>
</organism>
<dbReference type="PANTHER" id="PTHR43345:SF5">
    <property type="entry name" value="3-ISOPROPYLMALATE DEHYDRATASE SMALL SUBUNIT"/>
    <property type="match status" value="1"/>
</dbReference>